<dbReference type="GO" id="GO:0046872">
    <property type="term" value="F:metal ion binding"/>
    <property type="evidence" value="ECO:0007669"/>
    <property type="project" value="UniProtKB-KW"/>
</dbReference>
<dbReference type="SUPFAM" id="SSF53850">
    <property type="entry name" value="Periplasmic binding protein-like II"/>
    <property type="match status" value="1"/>
</dbReference>
<evidence type="ECO:0000313" key="8">
    <source>
        <dbReference type="Proteomes" id="UP000315303"/>
    </source>
</evidence>
<proteinExistence type="inferred from homology"/>
<dbReference type="InterPro" id="IPR005950">
    <property type="entry name" value="ModA"/>
</dbReference>
<evidence type="ECO:0000256" key="2">
    <source>
        <dbReference type="ARBA" id="ARBA00022505"/>
    </source>
</evidence>
<comment type="subunit">
    <text evidence="5">The complex is composed of two ATP-binding proteins (ModC), two transmembrane proteins (ModB) and a solute-binding protein (ModA).</text>
</comment>
<evidence type="ECO:0000256" key="1">
    <source>
        <dbReference type="ARBA" id="ARBA00009175"/>
    </source>
</evidence>
<name>A0A502L3R3_9GAMM</name>
<dbReference type="InterPro" id="IPR044084">
    <property type="entry name" value="AvModA-like_subst-bd"/>
</dbReference>
<protein>
    <submittedName>
        <fullName evidence="7">Molybdate ABC transporter substrate-binding protein</fullName>
    </submittedName>
</protein>
<keyword evidence="2 6" id="KW-0500">Molybdenum</keyword>
<evidence type="ECO:0000256" key="5">
    <source>
        <dbReference type="ARBA" id="ARBA00062515"/>
    </source>
</evidence>
<dbReference type="GO" id="GO:0030973">
    <property type="term" value="F:molybdate ion binding"/>
    <property type="evidence" value="ECO:0007669"/>
    <property type="project" value="InterPro"/>
</dbReference>
<dbReference type="PANTHER" id="PTHR30632:SF14">
    <property type="entry name" value="TUNGSTATE_MOLYBDATE_CHROMATE-BINDING PROTEIN MODA"/>
    <property type="match status" value="1"/>
</dbReference>
<evidence type="ECO:0000256" key="6">
    <source>
        <dbReference type="PIRSR" id="PIRSR004846-1"/>
    </source>
</evidence>
<dbReference type="AlphaFoldDB" id="A0A502L3R3"/>
<dbReference type="GO" id="GO:0015689">
    <property type="term" value="P:molybdate ion transport"/>
    <property type="evidence" value="ECO:0007669"/>
    <property type="project" value="InterPro"/>
</dbReference>
<dbReference type="Gene3D" id="3.40.190.10">
    <property type="entry name" value="Periplasmic binding protein-like II"/>
    <property type="match status" value="2"/>
</dbReference>
<dbReference type="EMBL" id="SAWY01000003">
    <property type="protein sequence ID" value="TPH18482.1"/>
    <property type="molecule type" value="Genomic_DNA"/>
</dbReference>
<dbReference type="RefSeq" id="WP_140601220.1">
    <property type="nucleotide sequence ID" value="NZ_SAWY01000003.1"/>
</dbReference>
<reference evidence="7 8" key="1">
    <citation type="submission" date="2019-01" db="EMBL/GenBank/DDBJ databases">
        <title>Litorilituus lipolytica sp. nov., isolated from intertidal sand of the Yellow Sea in China.</title>
        <authorList>
            <person name="Liu A."/>
        </authorList>
    </citation>
    <scope>NUCLEOTIDE SEQUENCE [LARGE SCALE GENOMIC DNA]</scope>
    <source>
        <strain evidence="7 8">RZ04</strain>
    </source>
</reference>
<dbReference type="InterPro" id="IPR050682">
    <property type="entry name" value="ModA/WtpA"/>
</dbReference>
<comment type="similarity">
    <text evidence="1">Belongs to the bacterial solute-binding protein ModA family.</text>
</comment>
<dbReference type="OrthoDB" id="9785015at2"/>
<organism evidence="7 8">
    <name type="scientific">Litorilituus lipolyticus</name>
    <dbReference type="NCBI Taxonomy" id="2491017"/>
    <lineage>
        <taxon>Bacteria</taxon>
        <taxon>Pseudomonadati</taxon>
        <taxon>Pseudomonadota</taxon>
        <taxon>Gammaproteobacteria</taxon>
        <taxon>Alteromonadales</taxon>
        <taxon>Colwelliaceae</taxon>
        <taxon>Litorilituus</taxon>
    </lineage>
</organism>
<comment type="caution">
    <text evidence="7">The sequence shown here is derived from an EMBL/GenBank/DDBJ whole genome shotgun (WGS) entry which is preliminary data.</text>
</comment>
<dbReference type="Pfam" id="PF13531">
    <property type="entry name" value="SBP_bac_11"/>
    <property type="match status" value="1"/>
</dbReference>
<accession>A0A502L3R3</accession>
<gene>
    <name evidence="7" type="primary">modA</name>
    <name evidence="7" type="ORF">EPA86_01575</name>
</gene>
<sequence length="251" mass="27783">MRSLVAIIFTLLFLPVRAEQINIAVASNFIMPMKKIVKVFEKKSGHKVVMSFGSSGKFFAQISHGAPYHIFFSADQVKITALEKANLTVKNSRFTYAIGALVLWSPTEDYFVDGAAFLAEGHFNKLAMANPKLAPYGRAAQEVLANISLSEQVRTKQVIAENIAQAFQFAKTGNAEIGFVALSQVMNNGVISSGSSWVIPHSYYQPIKQDAAILKRAKNNQVSQDFIAFMRSTEVKNIMTSFGYTTSHYEH</sequence>
<keyword evidence="4" id="KW-0732">Signal</keyword>
<feature type="binding site" evidence="6">
    <location>
        <position position="55"/>
    </location>
    <ligand>
        <name>molybdate</name>
        <dbReference type="ChEBI" id="CHEBI:36264"/>
    </ligand>
</feature>
<dbReference type="PANTHER" id="PTHR30632">
    <property type="entry name" value="MOLYBDATE-BINDING PERIPLASMIC PROTEIN"/>
    <property type="match status" value="1"/>
</dbReference>
<evidence type="ECO:0000256" key="3">
    <source>
        <dbReference type="ARBA" id="ARBA00022723"/>
    </source>
</evidence>
<dbReference type="NCBIfam" id="TIGR01256">
    <property type="entry name" value="modA"/>
    <property type="match status" value="1"/>
</dbReference>
<evidence type="ECO:0000313" key="7">
    <source>
        <dbReference type="EMBL" id="TPH18482.1"/>
    </source>
</evidence>
<dbReference type="FunFam" id="3.40.190.10:FF:000035">
    <property type="entry name" value="Molybdate ABC transporter substrate-binding protein"/>
    <property type="match status" value="1"/>
</dbReference>
<dbReference type="CDD" id="cd13539">
    <property type="entry name" value="PBP2_AvModA"/>
    <property type="match status" value="1"/>
</dbReference>
<dbReference type="Proteomes" id="UP000315303">
    <property type="component" value="Unassembled WGS sequence"/>
</dbReference>
<evidence type="ECO:0000256" key="4">
    <source>
        <dbReference type="ARBA" id="ARBA00022729"/>
    </source>
</evidence>
<keyword evidence="8" id="KW-1185">Reference proteome</keyword>
<keyword evidence="3 6" id="KW-0479">Metal-binding</keyword>
<dbReference type="GO" id="GO:1901359">
    <property type="term" value="F:tungstate binding"/>
    <property type="evidence" value="ECO:0007669"/>
    <property type="project" value="UniProtKB-ARBA"/>
</dbReference>
<dbReference type="PIRSF" id="PIRSF004846">
    <property type="entry name" value="ModA"/>
    <property type="match status" value="1"/>
</dbReference>
<feature type="binding site" evidence="6">
    <location>
        <position position="163"/>
    </location>
    <ligand>
        <name>molybdate</name>
        <dbReference type="ChEBI" id="CHEBI:36264"/>
    </ligand>
</feature>